<sequence length="437" mass="45397">MSKPLNRKLLSSGAAGVLVIAGLTAFVLNNDHARPTTSHSVTHEPKGTRGNRASAKLSSAGTNPASSATPSQFAALGHDWRITPSGKLYISTNGQTYYQVDAPNLVPQAASMATVVVTGSTVMVYPMPPQSQANPQLTVDVSHDGGSTWSEVHLPAAFTSDPADGQFVVSHGSVVGLLVNDETMPDFLGGQWYQTSNDGTSWTEYHTPHNTGGSQITQVGSTLWLLAGPAQQQLDESTNGGVSWSAVHFPGESLDGKTGSGCLYQVYPSIAGELPSGQTVMVTSKGPNGGCNGNMPVTTAAYESANNGTTWQEITSFTGTGQAVESPPSVALVQGDSIWVTVPGPNGQSELLHIQANGSHSLVSDPSGPSGAKYSGPSSLFVNAKGQLQVTLAGRVDIPSPNAPMVTSTYVSSDQGKTWRRLPVRFLASGSPVLKQP</sequence>
<feature type="region of interest" description="Disordered" evidence="1">
    <location>
        <begin position="34"/>
        <end position="70"/>
    </location>
</feature>
<gene>
    <name evidence="2" type="ORF">AB6A68_05845</name>
</gene>
<evidence type="ECO:0000313" key="2">
    <source>
        <dbReference type="EMBL" id="MEX6429361.1"/>
    </source>
</evidence>
<organism evidence="2 3">
    <name type="scientific">Ferrimicrobium acidiphilum</name>
    <dbReference type="NCBI Taxonomy" id="121039"/>
    <lineage>
        <taxon>Bacteria</taxon>
        <taxon>Bacillati</taxon>
        <taxon>Actinomycetota</taxon>
        <taxon>Acidimicrobiia</taxon>
        <taxon>Acidimicrobiales</taxon>
        <taxon>Acidimicrobiaceae</taxon>
        <taxon>Ferrimicrobium</taxon>
    </lineage>
</organism>
<reference evidence="2 3" key="1">
    <citation type="submission" date="2024-07" db="EMBL/GenBank/DDBJ databases">
        <title>Draft Genome Sequence of Ferrimicrobium acidiphilum Strain YE2023, Isolated from a Pulp of Bioleach Reactor.</title>
        <authorList>
            <person name="Elkina Y.A."/>
            <person name="Bulaeva A.G."/>
            <person name="Beletsky A.V."/>
            <person name="Mardanov A.V."/>
        </authorList>
    </citation>
    <scope>NUCLEOTIDE SEQUENCE [LARGE SCALE GENOMIC DNA]</scope>
    <source>
        <strain evidence="2 3">YE2023</strain>
    </source>
</reference>
<protein>
    <recommendedName>
        <fullName evidence="4">BNR repeat-like domain-containing protein</fullName>
    </recommendedName>
</protein>
<comment type="caution">
    <text evidence="2">The sequence shown here is derived from an EMBL/GenBank/DDBJ whole genome shotgun (WGS) entry which is preliminary data.</text>
</comment>
<accession>A0ABV3Y1C9</accession>
<dbReference type="Gene3D" id="2.130.10.10">
    <property type="entry name" value="YVTN repeat-like/Quinoprotein amine dehydrogenase"/>
    <property type="match status" value="1"/>
</dbReference>
<dbReference type="SUPFAM" id="SSF110296">
    <property type="entry name" value="Oligoxyloglucan reducing end-specific cellobiohydrolase"/>
    <property type="match status" value="1"/>
</dbReference>
<keyword evidence="3" id="KW-1185">Reference proteome</keyword>
<name>A0ABV3Y1C9_9ACTN</name>
<proteinExistence type="predicted"/>
<evidence type="ECO:0000256" key="1">
    <source>
        <dbReference type="SAM" id="MobiDB-lite"/>
    </source>
</evidence>
<evidence type="ECO:0000313" key="3">
    <source>
        <dbReference type="Proteomes" id="UP001560267"/>
    </source>
</evidence>
<dbReference type="EMBL" id="JBFSHR010000015">
    <property type="protein sequence ID" value="MEX6429361.1"/>
    <property type="molecule type" value="Genomic_DNA"/>
</dbReference>
<dbReference type="RefSeq" id="WP_276957487.1">
    <property type="nucleotide sequence ID" value="NZ_DAHZQV010000003.1"/>
</dbReference>
<evidence type="ECO:0008006" key="4">
    <source>
        <dbReference type="Google" id="ProtNLM"/>
    </source>
</evidence>
<feature type="compositionally biased region" description="Polar residues" evidence="1">
    <location>
        <begin position="56"/>
        <end position="70"/>
    </location>
</feature>
<dbReference type="InterPro" id="IPR015943">
    <property type="entry name" value="WD40/YVTN_repeat-like_dom_sf"/>
</dbReference>
<dbReference type="Proteomes" id="UP001560267">
    <property type="component" value="Unassembled WGS sequence"/>
</dbReference>